<reference evidence="2 3" key="1">
    <citation type="submission" date="2019-03" db="EMBL/GenBank/DDBJ databases">
        <title>First draft genome of Liparis tanakae, snailfish: a comprehensive survey of snailfish specific genes.</title>
        <authorList>
            <person name="Kim W."/>
            <person name="Song I."/>
            <person name="Jeong J.-H."/>
            <person name="Kim D."/>
            <person name="Kim S."/>
            <person name="Ryu S."/>
            <person name="Song J.Y."/>
            <person name="Lee S.K."/>
        </authorList>
    </citation>
    <scope>NUCLEOTIDE SEQUENCE [LARGE SCALE GENOMIC DNA]</scope>
    <source>
        <tissue evidence="2">Muscle</tissue>
    </source>
</reference>
<feature type="region of interest" description="Disordered" evidence="1">
    <location>
        <begin position="362"/>
        <end position="387"/>
    </location>
</feature>
<feature type="compositionally biased region" description="Basic and acidic residues" evidence="1">
    <location>
        <begin position="557"/>
        <end position="570"/>
    </location>
</feature>
<feature type="region of interest" description="Disordered" evidence="1">
    <location>
        <begin position="502"/>
        <end position="607"/>
    </location>
</feature>
<feature type="region of interest" description="Disordered" evidence="1">
    <location>
        <begin position="1"/>
        <end position="40"/>
    </location>
</feature>
<feature type="region of interest" description="Disordered" evidence="1">
    <location>
        <begin position="56"/>
        <end position="89"/>
    </location>
</feature>
<feature type="compositionally biased region" description="Basic and acidic residues" evidence="1">
    <location>
        <begin position="831"/>
        <end position="858"/>
    </location>
</feature>
<feature type="compositionally biased region" description="Acidic residues" evidence="1">
    <location>
        <begin position="578"/>
        <end position="589"/>
    </location>
</feature>
<dbReference type="EMBL" id="SRLO01000513">
    <property type="protein sequence ID" value="TNN53533.1"/>
    <property type="molecule type" value="Genomic_DNA"/>
</dbReference>
<proteinExistence type="predicted"/>
<feature type="compositionally biased region" description="Polar residues" evidence="1">
    <location>
        <begin position="667"/>
        <end position="677"/>
    </location>
</feature>
<feature type="compositionally biased region" description="Basic and acidic residues" evidence="1">
    <location>
        <begin position="75"/>
        <end position="86"/>
    </location>
</feature>
<sequence length="927" mass="99874">MDPITQEDTSPQTETERSSPLAPKRPRTDCTHDYSGKSSFDFPELLTSWKITDCSSSTSTLQDDASVSPRAARGNVEDEKPPERPQDAQFIHIPMTRMTTSHTEGAHAGSSDACFTAAERWFEPLAGHEWPPVAATDRLSSYLLDDNGDDGASAESRSSKDTGADISSHSDCKPPEEALEDESPSGRALHAENNEAGIPMLNSASNEGVRGQSDCTNGDALHDTGFCNRWSRSAEAEEIIQEWEEHGFWENIIFSKEKEEDNGLISFTRADCDSFYSNPQPPGNLAHGAKNEYKLLDLQICENENQDHAYEYGMSTNAILSAALCAEGSIVPYDVALARNMAMESVSLEDDGFCWAKGDEVRSETPDHTTETPIPAQIGRGLAGGDNHAGPVGVIDPAIWSVTDREAQEKCCNPESTAAGVALLSSVNARETETPLPRGADVTLSQELVAPGQNGRDAGRPWGKEPVDCLQAAITRMDRATEINEMEEIASFEEEVRTGELATHAEDSPEGKHTETSTGDSINDAFTHAGDKLKENLGSLSDHPYNAVTATTAGTAEENRRKEEDREAHGNSEPSLQLEDEEREDEPEERTEGNTGTGAHAVTLVSERGNQLSLSKFQQRAETFTVGKEDDPLAFAVDGCLPGGFDIFKKIQLPTDVDEEEGPLFTSLKSPRQQLGHSTPEAESNEHEAVPEEEEEEEEEEEGRLGRHPENIAKGFPSSDSGCNEFPNFISAAAGGAAPGRPEPRPHSEAAHESSEGFQDDLNTKAASSPAPSALGTAPGANDGPVFEKRELFDAVLKELNLFFDISTSDLSSNLSSDLSSNLSSDLSSDLSRDLSSPERRGAEASEADAVKHKEHLSSPKRGRYRDTSPDDAGEDSSPCGADPVVSCSSGAAGGEQEVPLGSPVCQDTSINSNHWTVAQSDDRLRL</sequence>
<name>A0A4Z2GL18_9TELE</name>
<feature type="compositionally biased region" description="Polar residues" evidence="1">
    <location>
        <begin position="906"/>
        <end position="920"/>
    </location>
</feature>
<accession>A0A4Z2GL18</accession>
<evidence type="ECO:0000313" key="3">
    <source>
        <dbReference type="Proteomes" id="UP000314294"/>
    </source>
</evidence>
<feature type="compositionally biased region" description="Acidic residues" evidence="1">
    <location>
        <begin position="691"/>
        <end position="702"/>
    </location>
</feature>
<feature type="compositionally biased region" description="Basic and acidic residues" evidence="1">
    <location>
        <begin position="26"/>
        <end position="35"/>
    </location>
</feature>
<feature type="compositionally biased region" description="Basic and acidic residues" evidence="1">
    <location>
        <begin position="502"/>
        <end position="515"/>
    </location>
</feature>
<evidence type="ECO:0000256" key="1">
    <source>
        <dbReference type="SAM" id="MobiDB-lite"/>
    </source>
</evidence>
<evidence type="ECO:0000313" key="2">
    <source>
        <dbReference type="EMBL" id="TNN53533.1"/>
    </source>
</evidence>
<organism evidence="2 3">
    <name type="scientific">Liparis tanakae</name>
    <name type="common">Tanaka's snailfish</name>
    <dbReference type="NCBI Taxonomy" id="230148"/>
    <lineage>
        <taxon>Eukaryota</taxon>
        <taxon>Metazoa</taxon>
        <taxon>Chordata</taxon>
        <taxon>Craniata</taxon>
        <taxon>Vertebrata</taxon>
        <taxon>Euteleostomi</taxon>
        <taxon>Actinopterygii</taxon>
        <taxon>Neopterygii</taxon>
        <taxon>Teleostei</taxon>
        <taxon>Neoteleostei</taxon>
        <taxon>Acanthomorphata</taxon>
        <taxon>Eupercaria</taxon>
        <taxon>Perciformes</taxon>
        <taxon>Cottioidei</taxon>
        <taxon>Cottales</taxon>
        <taxon>Liparidae</taxon>
        <taxon>Liparis</taxon>
    </lineage>
</organism>
<keyword evidence="3" id="KW-1185">Reference proteome</keyword>
<comment type="caution">
    <text evidence="2">The sequence shown here is derived from an EMBL/GenBank/DDBJ whole genome shotgun (WGS) entry which is preliminary data.</text>
</comment>
<dbReference type="OrthoDB" id="9934401at2759"/>
<feature type="region of interest" description="Disordered" evidence="1">
    <location>
        <begin position="658"/>
        <end position="785"/>
    </location>
</feature>
<protein>
    <submittedName>
        <fullName evidence="2">Uncharacterized protein</fullName>
    </submittedName>
</protein>
<feature type="region of interest" description="Disordered" evidence="1">
    <location>
        <begin position="812"/>
        <end position="927"/>
    </location>
</feature>
<feature type="compositionally biased region" description="Polar residues" evidence="1">
    <location>
        <begin position="1"/>
        <end position="13"/>
    </location>
</feature>
<dbReference type="Proteomes" id="UP000314294">
    <property type="component" value="Unassembled WGS sequence"/>
</dbReference>
<gene>
    <name evidence="2" type="ORF">EYF80_036233</name>
</gene>
<feature type="region of interest" description="Disordered" evidence="1">
    <location>
        <begin position="146"/>
        <end position="186"/>
    </location>
</feature>
<feature type="compositionally biased region" description="Basic and acidic residues" evidence="1">
    <location>
        <begin position="742"/>
        <end position="755"/>
    </location>
</feature>
<feature type="compositionally biased region" description="Low complexity" evidence="1">
    <location>
        <begin position="547"/>
        <end position="556"/>
    </location>
</feature>
<dbReference type="AlphaFoldDB" id="A0A4Z2GL18"/>
<feature type="compositionally biased region" description="Polar residues" evidence="1">
    <location>
        <begin position="56"/>
        <end position="65"/>
    </location>
</feature>
<feature type="compositionally biased region" description="Low complexity" evidence="1">
    <location>
        <begin position="812"/>
        <end position="830"/>
    </location>
</feature>
<feature type="compositionally biased region" description="Basic and acidic residues" evidence="1">
    <location>
        <begin position="157"/>
        <end position="176"/>
    </location>
</feature>